<accession>A0A4Y2ICS0</accession>
<name>A0A4Y2ICS0_ARAVE</name>
<proteinExistence type="predicted"/>
<dbReference type="Proteomes" id="UP000499080">
    <property type="component" value="Unassembled WGS sequence"/>
</dbReference>
<protein>
    <submittedName>
        <fullName evidence="2">Uncharacterized protein</fullName>
    </submittedName>
</protein>
<dbReference type="EMBL" id="BGPR01002535">
    <property type="protein sequence ID" value="GBM75089.1"/>
    <property type="molecule type" value="Genomic_DNA"/>
</dbReference>
<keyword evidence="3" id="KW-1185">Reference proteome</keyword>
<comment type="caution">
    <text evidence="2">The sequence shown here is derived from an EMBL/GenBank/DDBJ whole genome shotgun (WGS) entry which is preliminary data.</text>
</comment>
<sequence>MTQTKRVVILTTDTDSDSISDSPIAERSTKKSKKKRMPKAQQSLALKISKQGASLKDLKSKSSVALDLAGTLLFENFLRASNGTGKGCQRPSRKFAEKTSLQAFRPEITKDGEKKVYIFFQHYTKNLPSLFGKPSISSEFLEIHPSDDDVEDFQMSCELPATQLSGVVNSPPSAS</sequence>
<reference evidence="2 3" key="1">
    <citation type="journal article" date="2019" name="Sci. Rep.">
        <title>Orb-weaving spider Araneus ventricosus genome elucidates the spidroin gene catalogue.</title>
        <authorList>
            <person name="Kono N."/>
            <person name="Nakamura H."/>
            <person name="Ohtoshi R."/>
            <person name="Moran D.A.P."/>
            <person name="Shinohara A."/>
            <person name="Yoshida Y."/>
            <person name="Fujiwara M."/>
            <person name="Mori M."/>
            <person name="Tomita M."/>
            <person name="Arakawa K."/>
        </authorList>
    </citation>
    <scope>NUCLEOTIDE SEQUENCE [LARGE SCALE GENOMIC DNA]</scope>
</reference>
<feature type="region of interest" description="Disordered" evidence="1">
    <location>
        <begin position="15"/>
        <end position="43"/>
    </location>
</feature>
<dbReference type="AlphaFoldDB" id="A0A4Y2ICS0"/>
<evidence type="ECO:0000313" key="3">
    <source>
        <dbReference type="Proteomes" id="UP000499080"/>
    </source>
</evidence>
<evidence type="ECO:0000256" key="1">
    <source>
        <dbReference type="SAM" id="MobiDB-lite"/>
    </source>
</evidence>
<evidence type="ECO:0000313" key="2">
    <source>
        <dbReference type="EMBL" id="GBM75089.1"/>
    </source>
</evidence>
<gene>
    <name evidence="2" type="ORF">AVEN_197447_1</name>
</gene>
<organism evidence="2 3">
    <name type="scientific">Araneus ventricosus</name>
    <name type="common">Orbweaver spider</name>
    <name type="synonym">Epeira ventricosa</name>
    <dbReference type="NCBI Taxonomy" id="182803"/>
    <lineage>
        <taxon>Eukaryota</taxon>
        <taxon>Metazoa</taxon>
        <taxon>Ecdysozoa</taxon>
        <taxon>Arthropoda</taxon>
        <taxon>Chelicerata</taxon>
        <taxon>Arachnida</taxon>
        <taxon>Araneae</taxon>
        <taxon>Araneomorphae</taxon>
        <taxon>Entelegynae</taxon>
        <taxon>Araneoidea</taxon>
        <taxon>Araneidae</taxon>
        <taxon>Araneus</taxon>
    </lineage>
</organism>